<feature type="region of interest" description="Disordered" evidence="1">
    <location>
        <begin position="37"/>
        <end position="98"/>
    </location>
</feature>
<evidence type="ECO:0000313" key="2">
    <source>
        <dbReference type="EMBL" id="CCD12915.1"/>
    </source>
</evidence>
<sequence>MAHSPCTPHIAGIGNSSAVTLPSVLACCSSSILRSTVHTSTPQPSQPPFNRIVRSSSHTATQTALTAQSHFNENYPTGIPRPSQTNTHTRMSPNDTHNKQELLIPSEATGRTPTAHEATQTCRDYMQPRPGNLCFLHVLGNCTPVKHVFQAACICSFGCSCCRTMHIC</sequence>
<evidence type="ECO:0000256" key="1">
    <source>
        <dbReference type="SAM" id="MobiDB-lite"/>
    </source>
</evidence>
<dbReference type="AlphaFoldDB" id="F9W6V8"/>
<feature type="compositionally biased region" description="Polar residues" evidence="1">
    <location>
        <begin position="53"/>
        <end position="75"/>
    </location>
</feature>
<keyword evidence="3" id="KW-1185">Reference proteome</keyword>
<gene>
    <name evidence="2" type="ORF">TCIL3000_0_03770</name>
</gene>
<accession>F9W6V8</accession>
<comment type="caution">
    <text evidence="2">The sequence shown here is derived from an EMBL/GenBank/DDBJ whole genome shotgun (WGS) entry which is preliminary data.</text>
</comment>
<feature type="compositionally biased region" description="Polar residues" evidence="1">
    <location>
        <begin position="82"/>
        <end position="95"/>
    </location>
</feature>
<organism evidence="2 3">
    <name type="scientific">Trypanosoma congolense (strain IL3000)</name>
    <dbReference type="NCBI Taxonomy" id="1068625"/>
    <lineage>
        <taxon>Eukaryota</taxon>
        <taxon>Discoba</taxon>
        <taxon>Euglenozoa</taxon>
        <taxon>Kinetoplastea</taxon>
        <taxon>Metakinetoplastina</taxon>
        <taxon>Trypanosomatida</taxon>
        <taxon>Trypanosomatidae</taxon>
        <taxon>Trypanosoma</taxon>
        <taxon>Nannomonas</taxon>
    </lineage>
</organism>
<dbReference type="EMBL" id="CAEQ01000942">
    <property type="protein sequence ID" value="CCD12915.1"/>
    <property type="molecule type" value="Genomic_DNA"/>
</dbReference>
<proteinExistence type="predicted"/>
<dbReference type="Proteomes" id="UP000000702">
    <property type="component" value="Unassembled WGS sequence"/>
</dbReference>
<name>F9W6V8_TRYCI</name>
<reference evidence="2 3" key="2">
    <citation type="journal article" date="2012" name="Proc. Natl. Acad. Sci. U.S.A.">
        <title>Antigenic diversity is generated by distinct evolutionary mechanisms in African trypanosome species.</title>
        <authorList>
            <person name="Jackson A.P."/>
            <person name="Berry A."/>
            <person name="Aslett M."/>
            <person name="Allison H.C."/>
            <person name="Burton P."/>
            <person name="Vavrova-Anderson J."/>
            <person name="Brown R."/>
            <person name="Browne H."/>
            <person name="Corton N."/>
            <person name="Hauser H."/>
            <person name="Gamble J."/>
            <person name="Gilderthorp R."/>
            <person name="Marcello L."/>
            <person name="McQuillan J."/>
            <person name="Otto T.D."/>
            <person name="Quail M.A."/>
            <person name="Sanders M.J."/>
            <person name="van Tonder A."/>
            <person name="Ginger M.L."/>
            <person name="Field M.C."/>
            <person name="Barry J.D."/>
            <person name="Hertz-Fowler C."/>
            <person name="Berriman M."/>
        </authorList>
    </citation>
    <scope>NUCLEOTIDE SEQUENCE [LARGE SCALE GENOMIC DNA]</scope>
    <source>
        <strain evidence="2 3">IL3000</strain>
    </source>
</reference>
<evidence type="ECO:0000313" key="3">
    <source>
        <dbReference type="Proteomes" id="UP000000702"/>
    </source>
</evidence>
<protein>
    <submittedName>
        <fullName evidence="2">WGS project CAEQ00000000 data, annotated contig 153</fullName>
    </submittedName>
</protein>
<reference evidence="3" key="1">
    <citation type="submission" date="2011-07" db="EMBL/GenBank/DDBJ databases">
        <title>Divergent evolution of antigenic variation in African trypanosomes.</title>
        <authorList>
            <person name="Jackson A.P."/>
            <person name="Berry A."/>
            <person name="Allison H.C."/>
            <person name="Burton P."/>
            <person name="Anderson J."/>
            <person name="Aslett M."/>
            <person name="Brown R."/>
            <person name="Corton N."/>
            <person name="Harris D."/>
            <person name="Hauser H."/>
            <person name="Gamble J."/>
            <person name="Gilderthorp R."/>
            <person name="McQuillan J."/>
            <person name="Quail M.A."/>
            <person name="Sanders M."/>
            <person name="Van Tonder A."/>
            <person name="Ginger M.L."/>
            <person name="Donelson J.E."/>
            <person name="Field M.C."/>
            <person name="Barry J.D."/>
            <person name="Berriman M."/>
            <person name="Hertz-Fowler C."/>
        </authorList>
    </citation>
    <scope>NUCLEOTIDE SEQUENCE [LARGE SCALE GENOMIC DNA]</scope>
    <source>
        <strain evidence="3">IL3000</strain>
    </source>
</reference>
<dbReference type="VEuPathDB" id="TriTrypDB:TcIL3000_0_03770"/>